<gene>
    <name evidence="1" type="ORF">K470DRAFT_271363</name>
</gene>
<protein>
    <recommendedName>
        <fullName evidence="3">Ubiquitin-conjugating enzyme E2-binding protein</fullName>
    </recommendedName>
</protein>
<dbReference type="OrthoDB" id="66510at2759"/>
<dbReference type="GO" id="GO:0051865">
    <property type="term" value="P:protein autoubiquitination"/>
    <property type="evidence" value="ECO:0007669"/>
    <property type="project" value="TreeGrafter"/>
</dbReference>
<dbReference type="GO" id="GO:0005634">
    <property type="term" value="C:nucleus"/>
    <property type="evidence" value="ECO:0007669"/>
    <property type="project" value="TreeGrafter"/>
</dbReference>
<dbReference type="GO" id="GO:0043161">
    <property type="term" value="P:proteasome-mediated ubiquitin-dependent protein catabolic process"/>
    <property type="evidence" value="ECO:0007669"/>
    <property type="project" value="TreeGrafter"/>
</dbReference>
<dbReference type="GO" id="GO:0000209">
    <property type="term" value="P:protein polyubiquitination"/>
    <property type="evidence" value="ECO:0007669"/>
    <property type="project" value="TreeGrafter"/>
</dbReference>
<evidence type="ECO:0000313" key="1">
    <source>
        <dbReference type="EMBL" id="KAF2859628.1"/>
    </source>
</evidence>
<reference evidence="1" key="1">
    <citation type="journal article" date="2020" name="Stud. Mycol.">
        <title>101 Dothideomycetes genomes: a test case for predicting lifestyles and emergence of pathogens.</title>
        <authorList>
            <person name="Haridas S."/>
            <person name="Albert R."/>
            <person name="Binder M."/>
            <person name="Bloem J."/>
            <person name="Labutti K."/>
            <person name="Salamov A."/>
            <person name="Andreopoulos B."/>
            <person name="Baker S."/>
            <person name="Barry K."/>
            <person name="Bills G."/>
            <person name="Bluhm B."/>
            <person name="Cannon C."/>
            <person name="Castanera R."/>
            <person name="Culley D."/>
            <person name="Daum C."/>
            <person name="Ezra D."/>
            <person name="Gonzalez J."/>
            <person name="Henrissat B."/>
            <person name="Kuo A."/>
            <person name="Liang C."/>
            <person name="Lipzen A."/>
            <person name="Lutzoni F."/>
            <person name="Magnuson J."/>
            <person name="Mondo S."/>
            <person name="Nolan M."/>
            <person name="Ohm R."/>
            <person name="Pangilinan J."/>
            <person name="Park H.-J."/>
            <person name="Ramirez L."/>
            <person name="Alfaro M."/>
            <person name="Sun H."/>
            <person name="Tritt A."/>
            <person name="Yoshinaga Y."/>
            <person name="Zwiers L.-H."/>
            <person name="Turgeon B."/>
            <person name="Goodwin S."/>
            <person name="Spatafora J."/>
            <person name="Crous P."/>
            <person name="Grigoriev I."/>
        </authorList>
    </citation>
    <scope>NUCLEOTIDE SEQUENCE</scope>
    <source>
        <strain evidence="1">CBS 480.64</strain>
    </source>
</reference>
<dbReference type="InterPro" id="IPR019193">
    <property type="entry name" value="UBQ-conj_enz_E2-bd_prot"/>
</dbReference>
<proteinExistence type="predicted"/>
<dbReference type="PANTHER" id="PTHR31531:SF2">
    <property type="entry name" value="E3 UBIQUITIN-PROTEIN LIGASE E3D"/>
    <property type="match status" value="1"/>
</dbReference>
<dbReference type="AlphaFoldDB" id="A0A6A7BYL9"/>
<dbReference type="GO" id="GO:0030332">
    <property type="term" value="F:cyclin binding"/>
    <property type="evidence" value="ECO:0007669"/>
    <property type="project" value="TreeGrafter"/>
</dbReference>
<dbReference type="GO" id="GO:0005829">
    <property type="term" value="C:cytosol"/>
    <property type="evidence" value="ECO:0007669"/>
    <property type="project" value="TreeGrafter"/>
</dbReference>
<evidence type="ECO:0000313" key="2">
    <source>
        <dbReference type="Proteomes" id="UP000799421"/>
    </source>
</evidence>
<dbReference type="PANTHER" id="PTHR31531">
    <property type="entry name" value="E3 UBIQUITIN-PROTEIN LIGASE E3D FAMILY MEMBER"/>
    <property type="match status" value="1"/>
</dbReference>
<dbReference type="Pfam" id="PF09814">
    <property type="entry name" value="HECT_2"/>
    <property type="match status" value="1"/>
</dbReference>
<dbReference type="GO" id="GO:0061630">
    <property type="term" value="F:ubiquitin protein ligase activity"/>
    <property type="evidence" value="ECO:0007669"/>
    <property type="project" value="TreeGrafter"/>
</dbReference>
<dbReference type="EMBL" id="MU005990">
    <property type="protein sequence ID" value="KAF2859628.1"/>
    <property type="molecule type" value="Genomic_DNA"/>
</dbReference>
<dbReference type="GO" id="GO:0006513">
    <property type="term" value="P:protein monoubiquitination"/>
    <property type="evidence" value="ECO:0007669"/>
    <property type="project" value="TreeGrafter"/>
</dbReference>
<name>A0A6A7BYL9_9PEZI</name>
<accession>A0A6A7BYL9</accession>
<dbReference type="GO" id="GO:0000151">
    <property type="term" value="C:ubiquitin ligase complex"/>
    <property type="evidence" value="ECO:0007669"/>
    <property type="project" value="TreeGrafter"/>
</dbReference>
<keyword evidence="2" id="KW-1185">Reference proteome</keyword>
<sequence>MTLIYAEYLPNIKTLNIQIILPSLTNPSTKLSLSPDNTYLTLQHNSETTTLNLPAHPTSQPLPIPSKPVTELNYRLPALCPDTPSPTIPWTAQDLTQTTSILCSSCKATLLPCGAVKTWKNLPSEHWADMMDLWHCHKPLGGAATIAERRLVIEKGVGLVDLMDIVIDQTDCMDVKINATHALCGTCGEVIGMKRVEDGVWLRKPFLSVSLSPARKGDCFPLENWLAEFILQEVEWQGVRKFVVEGSGEALRIWAFAMENLVSSSMWDKPGRVVKVLWCEIEKDGRQEGLLMGEIGLRETPQLRDLLKESAVALPESMRVFQGWRVGLLRRF</sequence>
<evidence type="ECO:0008006" key="3">
    <source>
        <dbReference type="Google" id="ProtNLM"/>
    </source>
</evidence>
<dbReference type="GO" id="GO:0031624">
    <property type="term" value="F:ubiquitin conjugating enzyme binding"/>
    <property type="evidence" value="ECO:0007669"/>
    <property type="project" value="TreeGrafter"/>
</dbReference>
<dbReference type="Proteomes" id="UP000799421">
    <property type="component" value="Unassembled WGS sequence"/>
</dbReference>
<organism evidence="1 2">
    <name type="scientific">Piedraia hortae CBS 480.64</name>
    <dbReference type="NCBI Taxonomy" id="1314780"/>
    <lineage>
        <taxon>Eukaryota</taxon>
        <taxon>Fungi</taxon>
        <taxon>Dikarya</taxon>
        <taxon>Ascomycota</taxon>
        <taxon>Pezizomycotina</taxon>
        <taxon>Dothideomycetes</taxon>
        <taxon>Dothideomycetidae</taxon>
        <taxon>Capnodiales</taxon>
        <taxon>Piedraiaceae</taxon>
        <taxon>Piedraia</taxon>
    </lineage>
</organism>